<dbReference type="GO" id="GO:0006302">
    <property type="term" value="P:double-strand break repair"/>
    <property type="evidence" value="ECO:0007669"/>
    <property type="project" value="TreeGrafter"/>
</dbReference>
<dbReference type="InterPro" id="IPR042174">
    <property type="entry name" value="RecF_2"/>
</dbReference>
<dbReference type="HOGENOM" id="CLU_040267_0_1_0"/>
<dbReference type="Gene3D" id="3.40.50.300">
    <property type="entry name" value="P-loop containing nucleotide triphosphate hydrolases"/>
    <property type="match status" value="1"/>
</dbReference>
<comment type="caution">
    <text evidence="8">The sequence shown here is derived from an EMBL/GenBank/DDBJ whole genome shotgun (WGS) entry which is preliminary data.</text>
</comment>
<evidence type="ECO:0000256" key="4">
    <source>
        <dbReference type="ARBA" id="ARBA00022840"/>
    </source>
</evidence>
<evidence type="ECO:0000313" key="8">
    <source>
        <dbReference type="EMBL" id="EEO41266.1"/>
    </source>
</evidence>
<keyword evidence="1 6" id="KW-0963">Cytoplasm</keyword>
<sequence length="369" mass="43648">MKISNITYLNFRNLENNSIDLSDKINVFYGKNAQGKTSLLEAIYYSSTGISFKTKKTSEMIKYNFEEFISSISYQDYIANNKISVRFKNITGAKKEFFFNKKRISQTDFYGKVNIIAYIPEDIILINGSPKHRRDFFDIEISQIDKEYLSNLKNYDKLLKIRNKYLKENKRNSEEFAIYEKEFIKYASYIIFTRIEYVKSLSIILNLQYRKLFNIAQELNLRYETSLDKTAKITVEMIQESLKKEILQKKYQEDRYKFSLVGPHKDDYKFLLNGHEAKFSASQGEKKSIIFSLKLSEIEIIKKNRKENPVVIIDDITSYFDEDRRKSILDFFNKRDIQVLISSTDKLDIEAKNFYVEKGIIEDESSVNK</sequence>
<dbReference type="PANTHER" id="PTHR32182">
    <property type="entry name" value="DNA REPLICATION AND REPAIR PROTEIN RECF"/>
    <property type="match status" value="1"/>
</dbReference>
<dbReference type="Gene3D" id="1.20.1050.90">
    <property type="entry name" value="RecF/RecN/SMC, N-terminal domain"/>
    <property type="match status" value="1"/>
</dbReference>
<accession>A0A0M1VX58</accession>
<keyword evidence="6" id="KW-0234">DNA repair</keyword>
<feature type="binding site" evidence="6">
    <location>
        <begin position="30"/>
        <end position="37"/>
    </location>
    <ligand>
        <name>ATP</name>
        <dbReference type="ChEBI" id="CHEBI:30616"/>
    </ligand>
</feature>
<dbReference type="InterPro" id="IPR027417">
    <property type="entry name" value="P-loop_NTPase"/>
</dbReference>
<dbReference type="GO" id="GO:0005737">
    <property type="term" value="C:cytoplasm"/>
    <property type="evidence" value="ECO:0007669"/>
    <property type="project" value="UniProtKB-SubCell"/>
</dbReference>
<feature type="domain" description="RecF/RecN/SMC N-terminal" evidence="7">
    <location>
        <begin position="3"/>
        <end position="347"/>
    </location>
</feature>
<dbReference type="GO" id="GO:0009432">
    <property type="term" value="P:SOS response"/>
    <property type="evidence" value="ECO:0007669"/>
    <property type="project" value="UniProtKB-UniRule"/>
</dbReference>
<evidence type="ECO:0000256" key="3">
    <source>
        <dbReference type="ARBA" id="ARBA00022741"/>
    </source>
</evidence>
<dbReference type="RefSeq" id="WP_008803621.1">
    <property type="nucleotide sequence ID" value="NZ_KQ235736.1"/>
</dbReference>
<dbReference type="GO" id="GO:0005524">
    <property type="term" value="F:ATP binding"/>
    <property type="evidence" value="ECO:0007669"/>
    <property type="project" value="UniProtKB-UniRule"/>
</dbReference>
<dbReference type="Pfam" id="PF02463">
    <property type="entry name" value="SMC_N"/>
    <property type="match status" value="1"/>
</dbReference>
<dbReference type="InterPro" id="IPR001238">
    <property type="entry name" value="DNA-binding_RecF"/>
</dbReference>
<dbReference type="Proteomes" id="UP000004925">
    <property type="component" value="Unassembled WGS sequence"/>
</dbReference>
<dbReference type="InterPro" id="IPR003395">
    <property type="entry name" value="RecF/RecN/SMC_N"/>
</dbReference>
<dbReference type="GO" id="GO:0000731">
    <property type="term" value="P:DNA synthesis involved in DNA repair"/>
    <property type="evidence" value="ECO:0007669"/>
    <property type="project" value="TreeGrafter"/>
</dbReference>
<dbReference type="SUPFAM" id="SSF52540">
    <property type="entry name" value="P-loop containing nucleoside triphosphate hydrolases"/>
    <property type="match status" value="1"/>
</dbReference>
<proteinExistence type="inferred from homology"/>
<dbReference type="HAMAP" id="MF_00365">
    <property type="entry name" value="RecF"/>
    <property type="match status" value="1"/>
</dbReference>
<evidence type="ECO:0000259" key="7">
    <source>
        <dbReference type="Pfam" id="PF02463"/>
    </source>
</evidence>
<evidence type="ECO:0000256" key="1">
    <source>
        <dbReference type="ARBA" id="ARBA00022490"/>
    </source>
</evidence>
<keyword evidence="3 6" id="KW-0547">Nucleotide-binding</keyword>
<keyword evidence="6" id="KW-0227">DNA damage</keyword>
<dbReference type="eggNOG" id="COG1195">
    <property type="taxonomic scope" value="Bacteria"/>
</dbReference>
<comment type="function">
    <text evidence="6">The RecF protein is involved in DNA metabolism; it is required for DNA replication and normal SOS inducibility. RecF binds preferentially to single-stranded, linear DNA. It also seems to bind ATP.</text>
</comment>
<reference evidence="8 9" key="1">
    <citation type="submission" date="2011-10" db="EMBL/GenBank/DDBJ databases">
        <title>The Genome Sequence of Fusobacterium sp. 4_1_13.</title>
        <authorList>
            <consortium name="The Broad Institute Genome Sequencing Platform"/>
            <person name="Earl A."/>
            <person name="Ward D."/>
            <person name="Feldgarden M."/>
            <person name="Gevers D."/>
            <person name="Strauss J."/>
            <person name="Ambrose C."/>
            <person name="Allen-Vercoe E."/>
            <person name="Young S.K."/>
            <person name="Zeng Q."/>
            <person name="Gargeya S."/>
            <person name="Fitzgerald M."/>
            <person name="Haas B."/>
            <person name="Abouelleil A."/>
            <person name="Alvarado L."/>
            <person name="Arachchi H.M."/>
            <person name="Berlin A."/>
            <person name="Brown A."/>
            <person name="Chapman S.B."/>
            <person name="Chen Z."/>
            <person name="Dunbar C."/>
            <person name="Freedman E."/>
            <person name="Gearin G."/>
            <person name="Goldberg J."/>
            <person name="Griggs A."/>
            <person name="Gujja S."/>
            <person name="Heiman D."/>
            <person name="Howarth C."/>
            <person name="Larson L."/>
            <person name="Lui A."/>
            <person name="MacDonald P.J."/>
            <person name="Montmayeur A."/>
            <person name="Murphy C."/>
            <person name="Neiman D."/>
            <person name="Pearson M."/>
            <person name="Priest M."/>
            <person name="Roberts A."/>
            <person name="Saif S."/>
            <person name="Shea T."/>
            <person name="Shenoy N."/>
            <person name="Sisk P."/>
            <person name="Stolte C."/>
            <person name="Sykes S."/>
            <person name="Wortman J."/>
            <person name="Nusbaum C."/>
            <person name="Birren B."/>
        </authorList>
    </citation>
    <scope>NUCLEOTIDE SEQUENCE [LARGE SCALE GENOMIC DNA]</scope>
    <source>
        <strain evidence="8 9">4_1_13</strain>
    </source>
</reference>
<dbReference type="EMBL" id="ACDE02000015">
    <property type="protein sequence ID" value="EEO41266.1"/>
    <property type="molecule type" value="Genomic_DNA"/>
</dbReference>
<evidence type="ECO:0000313" key="9">
    <source>
        <dbReference type="Proteomes" id="UP000004925"/>
    </source>
</evidence>
<evidence type="ECO:0000256" key="2">
    <source>
        <dbReference type="ARBA" id="ARBA00022705"/>
    </source>
</evidence>
<dbReference type="GO" id="GO:0006260">
    <property type="term" value="P:DNA replication"/>
    <property type="evidence" value="ECO:0007669"/>
    <property type="project" value="UniProtKB-UniRule"/>
</dbReference>
<keyword evidence="2 6" id="KW-0235">DNA replication</keyword>
<keyword evidence="5 6" id="KW-0238">DNA-binding</keyword>
<protein>
    <recommendedName>
        <fullName evidence="6">DNA replication and repair protein RecF</fullName>
    </recommendedName>
</protein>
<comment type="subcellular location">
    <subcellularLocation>
        <location evidence="6">Cytoplasm</location>
    </subcellularLocation>
</comment>
<keyword evidence="4 6" id="KW-0067">ATP-binding</keyword>
<keyword evidence="6" id="KW-0742">SOS response</keyword>
<evidence type="ECO:0000256" key="6">
    <source>
        <dbReference type="HAMAP-Rule" id="MF_00365"/>
    </source>
</evidence>
<dbReference type="AlphaFoldDB" id="A0A0M1VX58"/>
<organism evidence="8 9">
    <name type="scientific">Fusobacterium vincentii 4_1_13</name>
    <dbReference type="NCBI Taxonomy" id="469606"/>
    <lineage>
        <taxon>Bacteria</taxon>
        <taxon>Fusobacteriati</taxon>
        <taxon>Fusobacteriota</taxon>
        <taxon>Fusobacteriia</taxon>
        <taxon>Fusobacteriales</taxon>
        <taxon>Fusobacteriaceae</taxon>
        <taxon>Fusobacterium</taxon>
    </lineage>
</organism>
<name>A0A0M1VX58_FUSVC</name>
<dbReference type="PANTHER" id="PTHR32182:SF0">
    <property type="entry name" value="DNA REPLICATION AND REPAIR PROTEIN RECF"/>
    <property type="match status" value="1"/>
</dbReference>
<comment type="similarity">
    <text evidence="6">Belongs to the RecF family.</text>
</comment>
<evidence type="ECO:0000256" key="5">
    <source>
        <dbReference type="ARBA" id="ARBA00023125"/>
    </source>
</evidence>
<dbReference type="GO" id="GO:0003697">
    <property type="term" value="F:single-stranded DNA binding"/>
    <property type="evidence" value="ECO:0007669"/>
    <property type="project" value="UniProtKB-UniRule"/>
</dbReference>
<dbReference type="NCBIfam" id="TIGR00611">
    <property type="entry name" value="recf"/>
    <property type="match status" value="1"/>
</dbReference>
<gene>
    <name evidence="6" type="primary">recF</name>
    <name evidence="8" type="ORF">FSCG_01979</name>
</gene>